<dbReference type="PANTHER" id="PTHR45614">
    <property type="entry name" value="MYB PROTEIN-RELATED"/>
    <property type="match status" value="1"/>
</dbReference>
<dbReference type="SUPFAM" id="SSF46689">
    <property type="entry name" value="Homeodomain-like"/>
    <property type="match status" value="2"/>
</dbReference>
<dbReference type="GO" id="GO:0005634">
    <property type="term" value="C:nucleus"/>
    <property type="evidence" value="ECO:0007669"/>
    <property type="project" value="TreeGrafter"/>
</dbReference>
<name>A0AAD8YFH6_9STRA</name>
<dbReference type="PROSITE" id="PS50090">
    <property type="entry name" value="MYB_LIKE"/>
    <property type="match status" value="3"/>
</dbReference>
<evidence type="ECO:0000259" key="2">
    <source>
        <dbReference type="PROSITE" id="PS50090"/>
    </source>
</evidence>
<dbReference type="AlphaFoldDB" id="A0AAD8YFH6"/>
<feature type="compositionally biased region" description="Basic and acidic residues" evidence="1">
    <location>
        <begin position="1"/>
        <end position="10"/>
    </location>
</feature>
<protein>
    <submittedName>
        <fullName evidence="5">SANT/Myb-like DNA-binding domain-containing protein</fullName>
    </submittedName>
</protein>
<dbReference type="InterPro" id="IPR050560">
    <property type="entry name" value="MYB_TF"/>
</dbReference>
<dbReference type="EMBL" id="JATAAI010000007">
    <property type="protein sequence ID" value="KAK1744472.1"/>
    <property type="molecule type" value="Genomic_DNA"/>
</dbReference>
<keyword evidence="5" id="KW-0238">DNA-binding</keyword>
<dbReference type="InterPro" id="IPR009057">
    <property type="entry name" value="Homeodomain-like_sf"/>
</dbReference>
<comment type="caution">
    <text evidence="5">The sequence shown here is derived from an EMBL/GenBank/DDBJ whole genome shotgun (WGS) entry which is preliminary data.</text>
</comment>
<dbReference type="PROSITE" id="PS51293">
    <property type="entry name" value="SANT"/>
    <property type="match status" value="1"/>
</dbReference>
<feature type="domain" description="HTH myb-type" evidence="4">
    <location>
        <begin position="265"/>
        <end position="320"/>
    </location>
</feature>
<reference evidence="5" key="1">
    <citation type="submission" date="2023-06" db="EMBL/GenBank/DDBJ databases">
        <title>Survivors Of The Sea: Transcriptome response of Skeletonema marinoi to long-term dormancy.</title>
        <authorList>
            <person name="Pinder M.I.M."/>
            <person name="Kourtchenko O."/>
            <person name="Robertson E.K."/>
            <person name="Larsson T."/>
            <person name="Maumus F."/>
            <person name="Osuna-Cruz C.M."/>
            <person name="Vancaester E."/>
            <person name="Stenow R."/>
            <person name="Vandepoele K."/>
            <person name="Ploug H."/>
            <person name="Bruchert V."/>
            <person name="Godhe A."/>
            <person name="Topel M."/>
        </authorList>
    </citation>
    <scope>NUCLEOTIDE SEQUENCE</scope>
    <source>
        <strain evidence="5">R05AC</strain>
    </source>
</reference>
<dbReference type="SMART" id="SM00717">
    <property type="entry name" value="SANT"/>
    <property type="match status" value="3"/>
</dbReference>
<feature type="domain" description="Myb-like" evidence="2">
    <location>
        <begin position="214"/>
        <end position="260"/>
    </location>
</feature>
<organism evidence="5 6">
    <name type="scientific">Skeletonema marinoi</name>
    <dbReference type="NCBI Taxonomy" id="267567"/>
    <lineage>
        <taxon>Eukaryota</taxon>
        <taxon>Sar</taxon>
        <taxon>Stramenopiles</taxon>
        <taxon>Ochrophyta</taxon>
        <taxon>Bacillariophyta</taxon>
        <taxon>Coscinodiscophyceae</taxon>
        <taxon>Thalassiosirophycidae</taxon>
        <taxon>Thalassiosirales</taxon>
        <taxon>Skeletonemataceae</taxon>
        <taxon>Skeletonema</taxon>
        <taxon>Skeletonema marinoi-dohrnii complex</taxon>
    </lineage>
</organism>
<dbReference type="InterPro" id="IPR017930">
    <property type="entry name" value="Myb_dom"/>
</dbReference>
<gene>
    <name evidence="5" type="ORF">QTG54_005005</name>
</gene>
<feature type="compositionally biased region" description="Basic and acidic residues" evidence="1">
    <location>
        <begin position="399"/>
        <end position="417"/>
    </location>
</feature>
<feature type="domain" description="Myb-like" evidence="2">
    <location>
        <begin position="321"/>
        <end position="371"/>
    </location>
</feature>
<evidence type="ECO:0000259" key="3">
    <source>
        <dbReference type="PROSITE" id="PS51293"/>
    </source>
</evidence>
<feature type="domain" description="HTH myb-type" evidence="4">
    <location>
        <begin position="214"/>
        <end position="264"/>
    </location>
</feature>
<feature type="domain" description="HTH myb-type" evidence="4">
    <location>
        <begin position="321"/>
        <end position="375"/>
    </location>
</feature>
<dbReference type="GO" id="GO:0000978">
    <property type="term" value="F:RNA polymerase II cis-regulatory region sequence-specific DNA binding"/>
    <property type="evidence" value="ECO:0007669"/>
    <property type="project" value="TreeGrafter"/>
</dbReference>
<dbReference type="GO" id="GO:0000981">
    <property type="term" value="F:DNA-binding transcription factor activity, RNA polymerase II-specific"/>
    <property type="evidence" value="ECO:0007669"/>
    <property type="project" value="TreeGrafter"/>
</dbReference>
<sequence>MAAGLGHDESVPTPVKKRRVESPSPVADHNAVAYGTLGFNQTFAYPAPPHQHVGSAAAFPGQSPHPAAPSNQPIQQLESGGQLFPGQSPPFQSRNGGYFVGMGNGLQMQQMAPAPNSVEQQSLSTAAAGMAQPLIVTHIQPSTTATVPYPYHINYPTGQPLIQHPNGQFYPAIMNVVSSDQRDHPNDATLLSRIADDPPNPPETALGQPKKWIRWTDTEDLVLKTAVKKYGEDKMDLISRRIFYNTRDINQCRQRWKKALQPGLVKGNWTKEEDSLILEMVKTSSVPGGGGESQTKWSDIAKRLPGRLGEHVKARWVNHLDPDIRKGVWSKTEMDLLTEAQKELGNKWADIARLIPGRSENSCKNRYYNAKTSLKRRAEKEAEEAEQRRQRGDIFSLQARDDDYDDRRSSTESHETI</sequence>
<feature type="region of interest" description="Disordered" evidence="1">
    <location>
        <begin position="1"/>
        <end position="24"/>
    </location>
</feature>
<evidence type="ECO:0000256" key="1">
    <source>
        <dbReference type="SAM" id="MobiDB-lite"/>
    </source>
</evidence>
<feature type="domain" description="Myb-like" evidence="2">
    <location>
        <begin position="261"/>
        <end position="320"/>
    </location>
</feature>
<evidence type="ECO:0000313" key="6">
    <source>
        <dbReference type="Proteomes" id="UP001224775"/>
    </source>
</evidence>
<feature type="domain" description="SANT" evidence="3">
    <location>
        <begin position="324"/>
        <end position="375"/>
    </location>
</feature>
<keyword evidence="6" id="KW-1185">Reference proteome</keyword>
<evidence type="ECO:0000259" key="4">
    <source>
        <dbReference type="PROSITE" id="PS51294"/>
    </source>
</evidence>
<feature type="compositionally biased region" description="Polar residues" evidence="1">
    <location>
        <begin position="69"/>
        <end position="79"/>
    </location>
</feature>
<feature type="region of interest" description="Disordered" evidence="1">
    <location>
        <begin position="374"/>
        <end position="417"/>
    </location>
</feature>
<feature type="non-terminal residue" evidence="5">
    <location>
        <position position="1"/>
    </location>
</feature>
<dbReference type="Pfam" id="PF00249">
    <property type="entry name" value="Myb_DNA-binding"/>
    <property type="match status" value="3"/>
</dbReference>
<proteinExistence type="predicted"/>
<dbReference type="InterPro" id="IPR001005">
    <property type="entry name" value="SANT/Myb"/>
</dbReference>
<dbReference type="Proteomes" id="UP001224775">
    <property type="component" value="Unassembled WGS sequence"/>
</dbReference>
<feature type="region of interest" description="Disordered" evidence="1">
    <location>
        <begin position="55"/>
        <end position="83"/>
    </location>
</feature>
<dbReference type="InterPro" id="IPR017884">
    <property type="entry name" value="SANT_dom"/>
</dbReference>
<dbReference type="PANTHER" id="PTHR45614:SF274">
    <property type="entry name" value="MYB-LIKE DNA-BINDING PROTEIN"/>
    <property type="match status" value="1"/>
</dbReference>
<accession>A0AAD8YFH6</accession>
<feature type="compositionally biased region" description="Basic and acidic residues" evidence="1">
    <location>
        <begin position="376"/>
        <end position="392"/>
    </location>
</feature>
<dbReference type="Gene3D" id="1.10.10.60">
    <property type="entry name" value="Homeodomain-like"/>
    <property type="match status" value="3"/>
</dbReference>
<evidence type="ECO:0000313" key="5">
    <source>
        <dbReference type="EMBL" id="KAK1744472.1"/>
    </source>
</evidence>
<dbReference type="PROSITE" id="PS51294">
    <property type="entry name" value="HTH_MYB"/>
    <property type="match status" value="3"/>
</dbReference>
<dbReference type="CDD" id="cd00167">
    <property type="entry name" value="SANT"/>
    <property type="match status" value="3"/>
</dbReference>